<gene>
    <name evidence="2" type="primary">epsF_27</name>
    <name evidence="2" type="ORF">SDC9_110218</name>
</gene>
<dbReference type="PANTHER" id="PTHR45947:SF3">
    <property type="entry name" value="SULFOQUINOVOSYL TRANSFERASE SQD2"/>
    <property type="match status" value="1"/>
</dbReference>
<reference evidence="2" key="1">
    <citation type="submission" date="2019-08" db="EMBL/GenBank/DDBJ databases">
        <authorList>
            <person name="Kucharzyk K."/>
            <person name="Murdoch R.W."/>
            <person name="Higgins S."/>
            <person name="Loffler F."/>
        </authorList>
    </citation>
    <scope>NUCLEOTIDE SEQUENCE</scope>
</reference>
<keyword evidence="2" id="KW-0328">Glycosyltransferase</keyword>
<protein>
    <submittedName>
        <fullName evidence="2">Putative glycosyltransferase EpsF</fullName>
        <ecNumber evidence="2">2.4.-.-</ecNumber>
    </submittedName>
</protein>
<dbReference type="InterPro" id="IPR050194">
    <property type="entry name" value="Glycosyltransferase_grp1"/>
</dbReference>
<organism evidence="2">
    <name type="scientific">bioreactor metagenome</name>
    <dbReference type="NCBI Taxonomy" id="1076179"/>
    <lineage>
        <taxon>unclassified sequences</taxon>
        <taxon>metagenomes</taxon>
        <taxon>ecological metagenomes</taxon>
    </lineage>
</organism>
<dbReference type="Gene3D" id="3.40.50.2000">
    <property type="entry name" value="Glycogen Phosphorylase B"/>
    <property type="match status" value="2"/>
</dbReference>
<dbReference type="SUPFAM" id="SSF53756">
    <property type="entry name" value="UDP-Glycosyltransferase/glycogen phosphorylase"/>
    <property type="match status" value="1"/>
</dbReference>
<comment type="caution">
    <text evidence="2">The sequence shown here is derived from an EMBL/GenBank/DDBJ whole genome shotgun (WGS) entry which is preliminary data.</text>
</comment>
<keyword evidence="2" id="KW-0808">Transferase</keyword>
<dbReference type="AlphaFoldDB" id="A0A645BE56"/>
<feature type="domain" description="Glycosyl transferase family 1" evidence="1">
    <location>
        <begin position="98"/>
        <end position="246"/>
    </location>
</feature>
<evidence type="ECO:0000313" key="2">
    <source>
        <dbReference type="EMBL" id="MPM63338.1"/>
    </source>
</evidence>
<evidence type="ECO:0000259" key="1">
    <source>
        <dbReference type="Pfam" id="PF00534"/>
    </source>
</evidence>
<name>A0A645BE56_9ZZZZ</name>
<dbReference type="InterPro" id="IPR001296">
    <property type="entry name" value="Glyco_trans_1"/>
</dbReference>
<proteinExistence type="predicted"/>
<accession>A0A645BE56</accession>
<dbReference type="EMBL" id="VSSQ01019352">
    <property type="protein sequence ID" value="MPM63338.1"/>
    <property type="molecule type" value="Genomic_DNA"/>
</dbReference>
<sequence length="288" mass="31436">MREREIEIVHAHGNSATLAAELLAAKRGGARVRMPHSHNTTCNMKVIDKLLRGIFYRTSTQNIACSVAAGEWLFPNRPYTVLNNAIDTLRFRFSAAKREEMREQLGLSRDEIVFLHIGAFNEQKNQAFLLEAFEQLLVQKPDARLLLVGDGARRLSCEARAEARGIRKQVAFLGLREEIPALLSAADVFVLPSLHEGLPLTLVEAQCAGLPCVVSEKVTREAALSDMVTFAPIERAQAFADAMAAAGRTQREAASAAAITRAVEAGYDVSQNAETLMCIYESAARAGG</sequence>
<dbReference type="Pfam" id="PF00534">
    <property type="entry name" value="Glycos_transf_1"/>
    <property type="match status" value="1"/>
</dbReference>
<dbReference type="EC" id="2.4.-.-" evidence="2"/>
<dbReference type="PANTHER" id="PTHR45947">
    <property type="entry name" value="SULFOQUINOVOSYL TRANSFERASE SQD2"/>
    <property type="match status" value="1"/>
</dbReference>
<dbReference type="GO" id="GO:0016757">
    <property type="term" value="F:glycosyltransferase activity"/>
    <property type="evidence" value="ECO:0007669"/>
    <property type="project" value="UniProtKB-KW"/>
</dbReference>